<dbReference type="InterPro" id="IPR003594">
    <property type="entry name" value="HATPase_dom"/>
</dbReference>
<dbReference type="PANTHER" id="PTHR34220">
    <property type="entry name" value="SENSOR HISTIDINE KINASE YPDA"/>
    <property type="match status" value="1"/>
</dbReference>
<dbReference type="RefSeq" id="WP_202749861.1">
    <property type="nucleotide sequence ID" value="NZ_JAESWC010000009.1"/>
</dbReference>
<evidence type="ECO:0000256" key="3">
    <source>
        <dbReference type="ARBA" id="ARBA00012438"/>
    </source>
</evidence>
<feature type="domain" description="HAMP" evidence="16">
    <location>
        <begin position="324"/>
        <end position="376"/>
    </location>
</feature>
<dbReference type="PROSITE" id="PS50109">
    <property type="entry name" value="HIS_KIN"/>
    <property type="match status" value="1"/>
</dbReference>
<dbReference type="PANTHER" id="PTHR34220:SF11">
    <property type="entry name" value="SENSOR PROTEIN KINASE HPTS"/>
    <property type="match status" value="1"/>
</dbReference>
<dbReference type="Gene3D" id="3.30.565.10">
    <property type="entry name" value="Histidine kinase-like ATPase, C-terminal domain"/>
    <property type="match status" value="1"/>
</dbReference>
<keyword evidence="4" id="KW-1003">Cell membrane</keyword>
<keyword evidence="11 14" id="KW-1133">Transmembrane helix</keyword>
<dbReference type="Pfam" id="PF00672">
    <property type="entry name" value="HAMP"/>
    <property type="match status" value="1"/>
</dbReference>
<evidence type="ECO:0000256" key="12">
    <source>
        <dbReference type="ARBA" id="ARBA00023012"/>
    </source>
</evidence>
<keyword evidence="6" id="KW-0808">Transferase</keyword>
<dbReference type="GO" id="GO:0016301">
    <property type="term" value="F:kinase activity"/>
    <property type="evidence" value="ECO:0007669"/>
    <property type="project" value="UniProtKB-KW"/>
</dbReference>
<keyword evidence="18" id="KW-1185">Reference proteome</keyword>
<protein>
    <recommendedName>
        <fullName evidence="3">histidine kinase</fullName>
        <ecNumber evidence="3">2.7.13.3</ecNumber>
    </recommendedName>
</protein>
<dbReference type="InterPro" id="IPR050640">
    <property type="entry name" value="Bact_2-comp_sensor_kinase"/>
</dbReference>
<comment type="caution">
    <text evidence="17">The sequence shown here is derived from an EMBL/GenBank/DDBJ whole genome shotgun (WGS) entry which is preliminary data.</text>
</comment>
<keyword evidence="7 14" id="KW-0812">Transmembrane</keyword>
<evidence type="ECO:0000313" key="18">
    <source>
        <dbReference type="Proteomes" id="UP000632377"/>
    </source>
</evidence>
<evidence type="ECO:0000256" key="6">
    <source>
        <dbReference type="ARBA" id="ARBA00022679"/>
    </source>
</evidence>
<dbReference type="InterPro" id="IPR036890">
    <property type="entry name" value="HATPase_C_sf"/>
</dbReference>
<dbReference type="Pfam" id="PF06580">
    <property type="entry name" value="His_kinase"/>
    <property type="match status" value="1"/>
</dbReference>
<keyword evidence="8" id="KW-0547">Nucleotide-binding</keyword>
<dbReference type="InterPro" id="IPR010559">
    <property type="entry name" value="Sig_transdc_His_kin_internal"/>
</dbReference>
<dbReference type="Gene3D" id="3.30.450.20">
    <property type="entry name" value="PAS domain"/>
    <property type="match status" value="1"/>
</dbReference>
<organism evidence="17 18">
    <name type="scientific">Clostridium rhizosphaerae</name>
    <dbReference type="NCBI Taxonomy" id="2803861"/>
    <lineage>
        <taxon>Bacteria</taxon>
        <taxon>Bacillati</taxon>
        <taxon>Bacillota</taxon>
        <taxon>Clostridia</taxon>
        <taxon>Eubacteriales</taxon>
        <taxon>Clostridiaceae</taxon>
        <taxon>Clostridium</taxon>
    </lineage>
</organism>
<evidence type="ECO:0000256" key="7">
    <source>
        <dbReference type="ARBA" id="ARBA00022692"/>
    </source>
</evidence>
<evidence type="ECO:0000256" key="1">
    <source>
        <dbReference type="ARBA" id="ARBA00000085"/>
    </source>
</evidence>
<keyword evidence="10" id="KW-0067">ATP-binding</keyword>
<name>A0ABS1TCK9_9CLOT</name>
<keyword evidence="13 14" id="KW-0472">Membrane</keyword>
<dbReference type="PROSITE" id="PS50885">
    <property type="entry name" value="HAMP"/>
    <property type="match status" value="1"/>
</dbReference>
<keyword evidence="5" id="KW-0597">Phosphoprotein</keyword>
<feature type="domain" description="Histidine kinase" evidence="15">
    <location>
        <begin position="486"/>
        <end position="590"/>
    </location>
</feature>
<comment type="subcellular location">
    <subcellularLocation>
        <location evidence="2">Cell membrane</location>
        <topology evidence="2">Multi-pass membrane protein</topology>
    </subcellularLocation>
</comment>
<evidence type="ECO:0000259" key="15">
    <source>
        <dbReference type="PROSITE" id="PS50109"/>
    </source>
</evidence>
<keyword evidence="12" id="KW-0902">Two-component regulatory system</keyword>
<evidence type="ECO:0000256" key="5">
    <source>
        <dbReference type="ARBA" id="ARBA00022553"/>
    </source>
</evidence>
<reference evidence="17 18" key="1">
    <citation type="submission" date="2021-01" db="EMBL/GenBank/DDBJ databases">
        <title>Genome public.</title>
        <authorList>
            <person name="Liu C."/>
            <person name="Sun Q."/>
        </authorList>
    </citation>
    <scope>NUCLEOTIDE SEQUENCE [LARGE SCALE GENOMIC DNA]</scope>
    <source>
        <strain evidence="17 18">YIM B02515</strain>
    </source>
</reference>
<dbReference type="SMART" id="SM00304">
    <property type="entry name" value="HAMP"/>
    <property type="match status" value="1"/>
</dbReference>
<feature type="transmembrane region" description="Helical" evidence="14">
    <location>
        <begin position="304"/>
        <end position="322"/>
    </location>
</feature>
<dbReference type="Pfam" id="PF02518">
    <property type="entry name" value="HATPase_c"/>
    <property type="match status" value="1"/>
</dbReference>
<dbReference type="InterPro" id="IPR003660">
    <property type="entry name" value="HAMP_dom"/>
</dbReference>
<evidence type="ECO:0000259" key="16">
    <source>
        <dbReference type="PROSITE" id="PS50885"/>
    </source>
</evidence>
<evidence type="ECO:0000256" key="4">
    <source>
        <dbReference type="ARBA" id="ARBA00022475"/>
    </source>
</evidence>
<dbReference type="SUPFAM" id="SSF158472">
    <property type="entry name" value="HAMP domain-like"/>
    <property type="match status" value="1"/>
</dbReference>
<dbReference type="CDD" id="cd06225">
    <property type="entry name" value="HAMP"/>
    <property type="match status" value="1"/>
</dbReference>
<gene>
    <name evidence="17" type="ORF">JK636_15250</name>
</gene>
<accession>A0ABS1TCK9</accession>
<evidence type="ECO:0000256" key="10">
    <source>
        <dbReference type="ARBA" id="ARBA00022840"/>
    </source>
</evidence>
<evidence type="ECO:0000256" key="13">
    <source>
        <dbReference type="ARBA" id="ARBA00023136"/>
    </source>
</evidence>
<dbReference type="Gene3D" id="1.10.287.130">
    <property type="match status" value="1"/>
</dbReference>
<evidence type="ECO:0000313" key="17">
    <source>
        <dbReference type="EMBL" id="MBL4937109.1"/>
    </source>
</evidence>
<dbReference type="EC" id="2.7.13.3" evidence="3"/>
<keyword evidence="9 17" id="KW-0418">Kinase</keyword>
<sequence length="591" mass="67262">MNKLINRFKSLSLFFKLTLIILISSIAISAITAFSVMNISRKLFIGNFTITNNKILRQIQDSSADLNDKLITVMNTVNNSWAFRRFLTNNSGSTIEQATTIYNMKQHLKPLDAVLDPVNIDFVVLGTNNYTYTRSSALITSSKDDIRNDKITRYALENPDRLLYQYRSSGFTSSTENNNVIIATKVLQDKNTNEQFGILYILINENVFSKFYSNFPTKGNDIFLMSYDGTIVSSNNKGLIGKKDASLLDAAKTIDNETVKYINIKSNNSDYTVMSRYMPIYNLYLINRVDTKTALDDMYNINEITVICALIILISVIVLFFITRKTTKPLRILVKQMSKVAEGNFKNHIDLQGGYEIEQLSKSYNIMLDDINEYVEKLLIAQKKQRQAELAALQMQINPHFIYNTLASIKFLVFKGDKENTSETIDAFISLLQNTISNTSETITVEQEIDNLKHYVFINEMRYGDNIKTSFHVMPQCIKYKLPKLILQPFIENAFFHAFTDGNDGRIHVFISEKNNSLFCEIIDNGTGMEEKQISELYSSIPSKGEHFTGIGIRNVDDRIKMLYGLEYGVTINSKTGVGTTINVNLPLIKV</sequence>
<evidence type="ECO:0000256" key="14">
    <source>
        <dbReference type="SAM" id="Phobius"/>
    </source>
</evidence>
<dbReference type="InterPro" id="IPR005467">
    <property type="entry name" value="His_kinase_dom"/>
</dbReference>
<proteinExistence type="predicted"/>
<dbReference type="SUPFAM" id="SSF55874">
    <property type="entry name" value="ATPase domain of HSP90 chaperone/DNA topoisomerase II/histidine kinase"/>
    <property type="match status" value="1"/>
</dbReference>
<evidence type="ECO:0000256" key="2">
    <source>
        <dbReference type="ARBA" id="ARBA00004651"/>
    </source>
</evidence>
<dbReference type="Proteomes" id="UP000632377">
    <property type="component" value="Unassembled WGS sequence"/>
</dbReference>
<evidence type="ECO:0000256" key="11">
    <source>
        <dbReference type="ARBA" id="ARBA00022989"/>
    </source>
</evidence>
<evidence type="ECO:0000256" key="8">
    <source>
        <dbReference type="ARBA" id="ARBA00022741"/>
    </source>
</evidence>
<comment type="catalytic activity">
    <reaction evidence="1">
        <text>ATP + protein L-histidine = ADP + protein N-phospho-L-histidine.</text>
        <dbReference type="EC" id="2.7.13.3"/>
    </reaction>
</comment>
<evidence type="ECO:0000256" key="9">
    <source>
        <dbReference type="ARBA" id="ARBA00022777"/>
    </source>
</evidence>
<dbReference type="EMBL" id="JAESWC010000009">
    <property type="protein sequence ID" value="MBL4937109.1"/>
    <property type="molecule type" value="Genomic_DNA"/>
</dbReference>